<keyword evidence="2 3" id="KW-0175">Coiled coil</keyword>
<evidence type="ECO:0000256" key="1">
    <source>
        <dbReference type="ARBA" id="ARBA00005485"/>
    </source>
</evidence>
<dbReference type="PANTHER" id="PTHR32054">
    <property type="entry name" value="HEAVY CHAIN, PUTATIVE, EXPRESSED-RELATED-RELATED"/>
    <property type="match status" value="1"/>
</dbReference>
<dbReference type="AlphaFoldDB" id="A0A843WE29"/>
<reference evidence="5" key="1">
    <citation type="submission" date="2017-07" db="EMBL/GenBank/DDBJ databases">
        <title>Taro Niue Genome Assembly and Annotation.</title>
        <authorList>
            <person name="Atibalentja N."/>
            <person name="Keating K."/>
            <person name="Fields C.J."/>
        </authorList>
    </citation>
    <scope>NUCLEOTIDE SEQUENCE</scope>
    <source>
        <strain evidence="5">Niue_2</strain>
        <tissue evidence="5">Leaf</tissue>
    </source>
</reference>
<protein>
    <recommendedName>
        <fullName evidence="7">WEB family protein</fullName>
    </recommendedName>
</protein>
<evidence type="ECO:0000313" key="5">
    <source>
        <dbReference type="EMBL" id="MQM06056.1"/>
    </source>
</evidence>
<dbReference type="PANTHER" id="PTHR32054:SF9">
    <property type="entry name" value="OS04G0116200 PROTEIN"/>
    <property type="match status" value="1"/>
</dbReference>
<comment type="caution">
    <text evidence="5">The sequence shown here is derived from an EMBL/GenBank/DDBJ whole genome shotgun (WGS) entry which is preliminary data.</text>
</comment>
<dbReference type="EMBL" id="NMUH01003529">
    <property type="protein sequence ID" value="MQM06056.1"/>
    <property type="molecule type" value="Genomic_DNA"/>
</dbReference>
<evidence type="ECO:0000313" key="6">
    <source>
        <dbReference type="Proteomes" id="UP000652761"/>
    </source>
</evidence>
<dbReference type="GO" id="GO:0005829">
    <property type="term" value="C:cytosol"/>
    <property type="evidence" value="ECO:0007669"/>
    <property type="project" value="TreeGrafter"/>
</dbReference>
<accession>A0A843WE29</accession>
<dbReference type="GO" id="GO:0009903">
    <property type="term" value="P:chloroplast avoidance movement"/>
    <property type="evidence" value="ECO:0007669"/>
    <property type="project" value="TreeGrafter"/>
</dbReference>
<feature type="region of interest" description="Disordered" evidence="4">
    <location>
        <begin position="160"/>
        <end position="222"/>
    </location>
</feature>
<feature type="coiled-coil region" evidence="3">
    <location>
        <begin position="65"/>
        <end position="120"/>
    </location>
</feature>
<sequence>MEGEGGGGVVVVGRAEIDTRAPFRSVKEAVMVFGEKVLAGEVYAHKLNEMKAAAISKNELGPSRVSSVVAELEGTKQSLEKAREESLVMASNICALQEELQKTKKELQQLKAREAEKTAIEECEIKDIKLVEKTKQQIEPETPTGRDERPDVQKRRYVKFANPPSLTQGMTLETPPPERQFSTDKVATQTKKKKKPLIPGLGGIFSKKKGHQEVASPKGRGH</sequence>
<comment type="similarity">
    <text evidence="1">Belongs to the WEB family.</text>
</comment>
<dbReference type="GO" id="GO:0009904">
    <property type="term" value="P:chloroplast accumulation movement"/>
    <property type="evidence" value="ECO:0007669"/>
    <property type="project" value="TreeGrafter"/>
</dbReference>
<gene>
    <name evidence="5" type="ORF">Taro_038877</name>
</gene>
<organism evidence="5 6">
    <name type="scientific">Colocasia esculenta</name>
    <name type="common">Wild taro</name>
    <name type="synonym">Arum esculentum</name>
    <dbReference type="NCBI Taxonomy" id="4460"/>
    <lineage>
        <taxon>Eukaryota</taxon>
        <taxon>Viridiplantae</taxon>
        <taxon>Streptophyta</taxon>
        <taxon>Embryophyta</taxon>
        <taxon>Tracheophyta</taxon>
        <taxon>Spermatophyta</taxon>
        <taxon>Magnoliopsida</taxon>
        <taxon>Liliopsida</taxon>
        <taxon>Araceae</taxon>
        <taxon>Aroideae</taxon>
        <taxon>Colocasieae</taxon>
        <taxon>Colocasia</taxon>
    </lineage>
</organism>
<dbReference type="Proteomes" id="UP000652761">
    <property type="component" value="Unassembled WGS sequence"/>
</dbReference>
<name>A0A843WE29_COLES</name>
<evidence type="ECO:0000256" key="4">
    <source>
        <dbReference type="SAM" id="MobiDB-lite"/>
    </source>
</evidence>
<keyword evidence="6" id="KW-1185">Reference proteome</keyword>
<dbReference type="OrthoDB" id="4585693at2759"/>
<evidence type="ECO:0000256" key="3">
    <source>
        <dbReference type="SAM" id="Coils"/>
    </source>
</evidence>
<evidence type="ECO:0008006" key="7">
    <source>
        <dbReference type="Google" id="ProtNLM"/>
    </source>
</evidence>
<evidence type="ECO:0000256" key="2">
    <source>
        <dbReference type="ARBA" id="ARBA00023054"/>
    </source>
</evidence>
<proteinExistence type="inferred from homology"/>